<name>A0A9E6Y187_9ACTN</name>
<organism evidence="5 6">
    <name type="scientific">Capillimicrobium parvum</name>
    <dbReference type="NCBI Taxonomy" id="2884022"/>
    <lineage>
        <taxon>Bacteria</taxon>
        <taxon>Bacillati</taxon>
        <taxon>Actinomycetota</taxon>
        <taxon>Thermoleophilia</taxon>
        <taxon>Solirubrobacterales</taxon>
        <taxon>Capillimicrobiaceae</taxon>
        <taxon>Capillimicrobium</taxon>
    </lineage>
</organism>
<feature type="domain" description="Ku" evidence="4">
    <location>
        <begin position="54"/>
        <end position="184"/>
    </location>
</feature>
<keyword evidence="3" id="KW-0234">DNA repair</keyword>
<dbReference type="InterPro" id="IPR006164">
    <property type="entry name" value="DNA_bd_Ku70/Ku80"/>
</dbReference>
<sequence length="261" mass="28923">MAPRSLWTGAVSFGLVNVPVALRSATRDLAPHFNLVDEKTRTRIEIRRVCSKEDKPVDWDEVAHGHEVDGECVMVTDDELSALEPRRTRTIDIEAFVDVAEIDPALYDSTYFVVPVGGEGAARAYRLLAEVMDQAGEAALGRFVLRTREYLAAMRVRDGVITLSTLLFADELRPASALGDARPRRSRPAKKKIDQAVKLIEALGSDFDPTAYEDRHRKQVEQLVKAKRKGQEIETPDEPETPAVASDLMKALEESIAAVRG</sequence>
<dbReference type="KEGG" id="sbae:DSM104329_04766"/>
<dbReference type="InterPro" id="IPR016194">
    <property type="entry name" value="SPOC-like_C_dom_sf"/>
</dbReference>
<evidence type="ECO:0000256" key="2">
    <source>
        <dbReference type="ARBA" id="ARBA00023172"/>
    </source>
</evidence>
<dbReference type="Pfam" id="PF02735">
    <property type="entry name" value="Ku"/>
    <property type="match status" value="1"/>
</dbReference>
<gene>
    <name evidence="5" type="primary">mku</name>
    <name evidence="3" type="synonym">ku</name>
    <name evidence="5" type="ORF">DSM104329_04766</name>
</gene>
<evidence type="ECO:0000256" key="3">
    <source>
        <dbReference type="HAMAP-Rule" id="MF_01875"/>
    </source>
</evidence>
<dbReference type="InterPro" id="IPR009187">
    <property type="entry name" value="Prok_Ku"/>
</dbReference>
<evidence type="ECO:0000313" key="5">
    <source>
        <dbReference type="EMBL" id="UGS38342.1"/>
    </source>
</evidence>
<dbReference type="EMBL" id="CP087164">
    <property type="protein sequence ID" value="UGS38342.1"/>
    <property type="molecule type" value="Genomic_DNA"/>
</dbReference>
<accession>A0A9E6Y187</accession>
<dbReference type="SUPFAM" id="SSF100939">
    <property type="entry name" value="SPOC domain-like"/>
    <property type="match status" value="1"/>
</dbReference>
<dbReference type="PANTHER" id="PTHR41251">
    <property type="entry name" value="NON-HOMOLOGOUS END JOINING PROTEIN KU"/>
    <property type="match status" value="1"/>
</dbReference>
<dbReference type="PANTHER" id="PTHR41251:SF1">
    <property type="entry name" value="NON-HOMOLOGOUS END JOINING PROTEIN KU"/>
    <property type="match status" value="1"/>
</dbReference>
<dbReference type="PIRSF" id="PIRSF006493">
    <property type="entry name" value="Prok_Ku"/>
    <property type="match status" value="1"/>
</dbReference>
<protein>
    <recommendedName>
        <fullName evidence="3">Non-homologous end joining protein Ku</fullName>
    </recommendedName>
</protein>
<comment type="similarity">
    <text evidence="3">Belongs to the prokaryotic Ku family.</text>
</comment>
<evidence type="ECO:0000313" key="6">
    <source>
        <dbReference type="Proteomes" id="UP001162834"/>
    </source>
</evidence>
<dbReference type="NCBIfam" id="TIGR02772">
    <property type="entry name" value="Ku_bact"/>
    <property type="match status" value="1"/>
</dbReference>
<dbReference type="GO" id="GO:0006303">
    <property type="term" value="P:double-strand break repair via nonhomologous end joining"/>
    <property type="evidence" value="ECO:0007669"/>
    <property type="project" value="UniProtKB-UniRule"/>
</dbReference>
<comment type="subunit">
    <text evidence="3">Homodimer. Interacts with LigD.</text>
</comment>
<evidence type="ECO:0000256" key="1">
    <source>
        <dbReference type="ARBA" id="ARBA00023125"/>
    </source>
</evidence>
<keyword evidence="2 3" id="KW-0233">DNA recombination</keyword>
<dbReference type="RefSeq" id="WP_259312365.1">
    <property type="nucleotide sequence ID" value="NZ_CP087164.1"/>
</dbReference>
<dbReference type="AlphaFoldDB" id="A0A9E6Y187"/>
<keyword evidence="1 3" id="KW-0238">DNA-binding</keyword>
<dbReference type="HAMAP" id="MF_01875">
    <property type="entry name" value="Prokaryotic_Ku"/>
    <property type="match status" value="1"/>
</dbReference>
<dbReference type="SMART" id="SM00559">
    <property type="entry name" value="Ku78"/>
    <property type="match status" value="1"/>
</dbReference>
<keyword evidence="6" id="KW-1185">Reference proteome</keyword>
<proteinExistence type="inferred from homology"/>
<dbReference type="Proteomes" id="UP001162834">
    <property type="component" value="Chromosome"/>
</dbReference>
<reference evidence="5" key="1">
    <citation type="journal article" date="2022" name="Int. J. Syst. Evol. Microbiol.">
        <title>Pseudomonas aegrilactucae sp. nov. and Pseudomonas morbosilactucae sp. nov., pathogens causing bacterial rot of lettuce in Japan.</title>
        <authorList>
            <person name="Sawada H."/>
            <person name="Fujikawa T."/>
            <person name="Satou M."/>
        </authorList>
    </citation>
    <scope>NUCLEOTIDE SEQUENCE</scope>
    <source>
        <strain evidence="5">0166_1</strain>
    </source>
</reference>
<dbReference type="GO" id="GO:0006310">
    <property type="term" value="P:DNA recombination"/>
    <property type="evidence" value="ECO:0007669"/>
    <property type="project" value="UniProtKB-KW"/>
</dbReference>
<evidence type="ECO:0000259" key="4">
    <source>
        <dbReference type="SMART" id="SM00559"/>
    </source>
</evidence>
<dbReference type="Gene3D" id="2.40.290.10">
    <property type="match status" value="1"/>
</dbReference>
<dbReference type="GO" id="GO:0003690">
    <property type="term" value="F:double-stranded DNA binding"/>
    <property type="evidence" value="ECO:0007669"/>
    <property type="project" value="UniProtKB-UniRule"/>
</dbReference>
<comment type="function">
    <text evidence="3">With LigD forms a non-homologous end joining (NHEJ) DNA repair enzyme, which repairs dsDNA breaks with reduced fidelity. Binds linear dsDNA with 5'- and 3'- overhangs but not closed circular dsDNA nor ssDNA. Recruits and stimulates the ligase activity of LigD.</text>
</comment>
<keyword evidence="3" id="KW-0227">DNA damage</keyword>